<name>A0A8R2B919_ACYPI</name>
<dbReference type="InterPro" id="IPR044561">
    <property type="entry name" value="ACT_ThrD-II-like"/>
</dbReference>
<dbReference type="EnsemblMetazoa" id="XM_008188683.3">
    <property type="protein sequence ID" value="XP_008186905.2"/>
    <property type="gene ID" value="LOC100165866"/>
</dbReference>
<evidence type="ECO:0000313" key="9">
    <source>
        <dbReference type="Proteomes" id="UP000007819"/>
    </source>
</evidence>
<dbReference type="PANTHER" id="PTHR48078:SF19">
    <property type="entry name" value="ACT DOMAIN-CONTAINING PROTEIN"/>
    <property type="match status" value="1"/>
</dbReference>
<evidence type="ECO:0000256" key="2">
    <source>
        <dbReference type="ARBA" id="ARBA00010869"/>
    </source>
</evidence>
<dbReference type="InterPro" id="IPR036052">
    <property type="entry name" value="TrpB-like_PALP_sf"/>
</dbReference>
<dbReference type="RefSeq" id="XP_008186905.2">
    <property type="nucleotide sequence ID" value="XM_008188683.3"/>
</dbReference>
<evidence type="ECO:0000259" key="7">
    <source>
        <dbReference type="Pfam" id="PF00291"/>
    </source>
</evidence>
<feature type="domain" description="Tryptophan synthase beta chain-like PALP" evidence="7">
    <location>
        <begin position="44"/>
        <end position="332"/>
    </location>
</feature>
<evidence type="ECO:0000256" key="5">
    <source>
        <dbReference type="ARBA" id="ARBA00041766"/>
    </source>
</evidence>
<comment type="similarity">
    <text evidence="2">Belongs to the serine/threonine dehydratase family.</text>
</comment>
<dbReference type="PANTHER" id="PTHR48078">
    <property type="entry name" value="THREONINE DEHYDRATASE, MITOCHONDRIAL-RELATED"/>
    <property type="match status" value="1"/>
</dbReference>
<accession>A0A8R2B919</accession>
<keyword evidence="4" id="KW-0456">Lyase</keyword>
<sequence length="438" mass="47167">MVAENENNDNMINEEMEVEDPFCLESSPLKLTFEDITSAAYKIKDGVIKTACTKSHLSGLVNMELYLKKDFVQYTGSFKERGACYALMMLSDEHKRNGVISASLGNHAQALCYHGKRLGVPVTVVMPTVAPIIKIEACRNFGATVIVKGINMKESKHIALKLSKEKDIMYINGYDHPHIMAGQGTVGLEILEDVPDADAIVVPVGGGGLLAGVSLAVKTLKKDCKIIGVESDRCRVFTKAMEHGSPITVDGKSTLADGLAVPKVGCNAFATAAGLVDKMIVVTEEWISMAILRLVEAEKCVVEGAGAIGLAAVLSGTLDEFAGKKVVLLLCGGNIDTSILGRCLDRGLAIDGRLVKFHSTLSDRPGGIAELCRILATIGVCVKDIIHERAWLSDDVFSVRVKVVCETRDLRHARLLQEVISKNYSSSVFGDIPLPKIL</sequence>
<dbReference type="InterPro" id="IPR050147">
    <property type="entry name" value="Ser/Thr_Dehydratase"/>
</dbReference>
<dbReference type="CDD" id="cd04886">
    <property type="entry name" value="ACT_ThrD-II-like"/>
    <property type="match status" value="1"/>
</dbReference>
<dbReference type="GO" id="GO:0009097">
    <property type="term" value="P:isoleucine biosynthetic process"/>
    <property type="evidence" value="ECO:0007669"/>
    <property type="project" value="TreeGrafter"/>
</dbReference>
<dbReference type="CDD" id="cd01562">
    <property type="entry name" value="Thr-dehyd"/>
    <property type="match status" value="1"/>
</dbReference>
<dbReference type="Proteomes" id="UP000007819">
    <property type="component" value="Chromosome X"/>
</dbReference>
<dbReference type="GO" id="GO:0004794">
    <property type="term" value="F:threonine deaminase activity"/>
    <property type="evidence" value="ECO:0007669"/>
    <property type="project" value="TreeGrafter"/>
</dbReference>
<evidence type="ECO:0000256" key="6">
    <source>
        <dbReference type="ARBA" id="ARBA00042605"/>
    </source>
</evidence>
<dbReference type="Pfam" id="PF00291">
    <property type="entry name" value="PALP"/>
    <property type="match status" value="1"/>
</dbReference>
<evidence type="ECO:0000256" key="4">
    <source>
        <dbReference type="ARBA" id="ARBA00023239"/>
    </source>
</evidence>
<proteinExistence type="inferred from homology"/>
<dbReference type="InterPro" id="IPR001926">
    <property type="entry name" value="TrpB-like_PALP"/>
</dbReference>
<dbReference type="SUPFAM" id="SSF53686">
    <property type="entry name" value="Tryptophan synthase beta subunit-like PLP-dependent enzymes"/>
    <property type="match status" value="1"/>
</dbReference>
<organism evidence="8 9">
    <name type="scientific">Acyrthosiphon pisum</name>
    <name type="common">Pea aphid</name>
    <dbReference type="NCBI Taxonomy" id="7029"/>
    <lineage>
        <taxon>Eukaryota</taxon>
        <taxon>Metazoa</taxon>
        <taxon>Ecdysozoa</taxon>
        <taxon>Arthropoda</taxon>
        <taxon>Hexapoda</taxon>
        <taxon>Insecta</taxon>
        <taxon>Pterygota</taxon>
        <taxon>Neoptera</taxon>
        <taxon>Paraneoptera</taxon>
        <taxon>Hemiptera</taxon>
        <taxon>Sternorrhyncha</taxon>
        <taxon>Aphidomorpha</taxon>
        <taxon>Aphidoidea</taxon>
        <taxon>Aphididae</taxon>
        <taxon>Macrosiphini</taxon>
        <taxon>Acyrthosiphon</taxon>
    </lineage>
</organism>
<comment type="cofactor">
    <cofactor evidence="1">
        <name>pyridoxal 5'-phosphate</name>
        <dbReference type="ChEBI" id="CHEBI:597326"/>
    </cofactor>
</comment>
<evidence type="ECO:0000256" key="1">
    <source>
        <dbReference type="ARBA" id="ARBA00001933"/>
    </source>
</evidence>
<dbReference type="GO" id="GO:0006565">
    <property type="term" value="P:L-serine catabolic process"/>
    <property type="evidence" value="ECO:0007669"/>
    <property type="project" value="TreeGrafter"/>
</dbReference>
<evidence type="ECO:0000313" key="8">
    <source>
        <dbReference type="EnsemblMetazoa" id="XP_008186905.2"/>
    </source>
</evidence>
<dbReference type="AlphaFoldDB" id="A0A8R2B919"/>
<reference evidence="9" key="1">
    <citation type="submission" date="2010-06" db="EMBL/GenBank/DDBJ databases">
        <authorList>
            <person name="Jiang H."/>
            <person name="Abraham K."/>
            <person name="Ali S."/>
            <person name="Alsbrooks S.L."/>
            <person name="Anim B.N."/>
            <person name="Anosike U.S."/>
            <person name="Attaway T."/>
            <person name="Bandaranaike D.P."/>
            <person name="Battles P.K."/>
            <person name="Bell S.N."/>
            <person name="Bell A.V."/>
            <person name="Beltran B."/>
            <person name="Bickham C."/>
            <person name="Bustamante Y."/>
            <person name="Caleb T."/>
            <person name="Canada A."/>
            <person name="Cardenas V."/>
            <person name="Carter K."/>
            <person name="Chacko J."/>
            <person name="Chandrabose M.N."/>
            <person name="Chavez D."/>
            <person name="Chavez A."/>
            <person name="Chen L."/>
            <person name="Chu H.-S."/>
            <person name="Claassen K.J."/>
            <person name="Cockrell R."/>
            <person name="Collins M."/>
            <person name="Cooper J.A."/>
            <person name="Cree A."/>
            <person name="Curry S.M."/>
            <person name="Da Y."/>
            <person name="Dao M.D."/>
            <person name="Das B."/>
            <person name="Davila M.-L."/>
            <person name="Davy-Carroll L."/>
            <person name="Denson S."/>
            <person name="Dinh H."/>
            <person name="Ebong V.E."/>
            <person name="Edwards J.R."/>
            <person name="Egan A."/>
            <person name="El-Daye J."/>
            <person name="Escobedo L."/>
            <person name="Fernandez S."/>
            <person name="Fernando P.R."/>
            <person name="Flagg N."/>
            <person name="Forbes L.D."/>
            <person name="Fowler R.G."/>
            <person name="Fu Q."/>
            <person name="Gabisi R.A."/>
            <person name="Ganer J."/>
            <person name="Garbino Pronczuk A."/>
            <person name="Garcia R.M."/>
            <person name="Garner T."/>
            <person name="Garrett T.E."/>
            <person name="Gonzalez D.A."/>
            <person name="Hamid H."/>
            <person name="Hawkins E.S."/>
            <person name="Hirani K."/>
            <person name="Hogues M.E."/>
            <person name="Hollins B."/>
            <person name="Hsiao C.-H."/>
            <person name="Jabil R."/>
            <person name="James M.L."/>
            <person name="Jhangiani S.N."/>
            <person name="Johnson B."/>
            <person name="Johnson Q."/>
            <person name="Joshi V."/>
            <person name="Kalu J.B."/>
            <person name="Kam C."/>
            <person name="Kashfia A."/>
            <person name="Keebler J."/>
            <person name="Kisamo H."/>
            <person name="Kovar C.L."/>
            <person name="Lago L.A."/>
            <person name="Lai C.-Y."/>
            <person name="Laidlaw J."/>
            <person name="Lara F."/>
            <person name="Le T.-K."/>
            <person name="Lee S.L."/>
            <person name="Legall F.H."/>
            <person name="Lemon S.J."/>
            <person name="Lewis L.R."/>
            <person name="Li B."/>
            <person name="Liu Y."/>
            <person name="Liu Y.-S."/>
            <person name="Lopez J."/>
            <person name="Lozado R.J."/>
            <person name="Lu J."/>
            <person name="Madu R.C."/>
            <person name="Maheshwari M."/>
            <person name="Maheshwari R."/>
            <person name="Malloy K."/>
            <person name="Martinez E."/>
            <person name="Mathew T."/>
            <person name="Mercado I.C."/>
            <person name="Mercado C."/>
            <person name="Meyer B."/>
            <person name="Montgomery K."/>
            <person name="Morgan M.B."/>
            <person name="Munidasa M."/>
            <person name="Nazareth L.V."/>
            <person name="Nelson J."/>
            <person name="Ng B.M."/>
            <person name="Nguyen N.B."/>
            <person name="Nguyen P.Q."/>
            <person name="Nguyen T."/>
            <person name="Obregon M."/>
            <person name="Okwuonu G.O."/>
            <person name="Onwere C.G."/>
            <person name="Orozco G."/>
            <person name="Parra A."/>
            <person name="Patel S."/>
            <person name="Patil S."/>
            <person name="Perez A."/>
            <person name="Perez Y."/>
            <person name="Pham C."/>
            <person name="Primus E.L."/>
            <person name="Pu L.-L."/>
            <person name="Puazo M."/>
            <person name="Qin X."/>
            <person name="Quiroz J.B."/>
            <person name="Reese J."/>
            <person name="Richards S."/>
            <person name="Rives C.M."/>
            <person name="Robberts R."/>
            <person name="Ruiz S.J."/>
            <person name="Ruiz M.J."/>
            <person name="Santibanez J."/>
            <person name="Schneider B.W."/>
            <person name="Sisson I."/>
            <person name="Smith M."/>
            <person name="Sodergren E."/>
            <person name="Song X.-Z."/>
            <person name="Song B.B."/>
            <person name="Summersgill H."/>
            <person name="Thelus R."/>
            <person name="Thornton R.D."/>
            <person name="Trejos Z.Y."/>
            <person name="Usmani K."/>
            <person name="Vattathil S."/>
            <person name="Villasana D."/>
            <person name="Walker D.L."/>
            <person name="Wang S."/>
            <person name="Wang K."/>
            <person name="White C.S."/>
            <person name="Williams A.C."/>
            <person name="Williamson J."/>
            <person name="Wilson K."/>
            <person name="Woghiren I.O."/>
            <person name="Woodworth J.R."/>
            <person name="Worley K.C."/>
            <person name="Wright R.A."/>
            <person name="Wu W."/>
            <person name="Young L."/>
            <person name="Zhang L."/>
            <person name="Zhang J."/>
            <person name="Zhu Y."/>
            <person name="Muzny D.M."/>
            <person name="Weinstock G."/>
            <person name="Gibbs R.A."/>
        </authorList>
    </citation>
    <scope>NUCLEOTIDE SEQUENCE [LARGE SCALE GENOMIC DNA]</scope>
    <source>
        <strain evidence="9">LSR1</strain>
    </source>
</reference>
<protein>
    <recommendedName>
        <fullName evidence="5">L-serine deaminase</fullName>
    </recommendedName>
    <alternativeName>
        <fullName evidence="6">L-threonine dehydratase</fullName>
    </alternativeName>
</protein>
<evidence type="ECO:0000256" key="3">
    <source>
        <dbReference type="ARBA" id="ARBA00022898"/>
    </source>
</evidence>
<reference evidence="8" key="2">
    <citation type="submission" date="2022-06" db="UniProtKB">
        <authorList>
            <consortium name="EnsemblMetazoa"/>
        </authorList>
    </citation>
    <scope>IDENTIFICATION</scope>
</reference>
<dbReference type="GO" id="GO:0003941">
    <property type="term" value="F:L-serine ammonia-lyase activity"/>
    <property type="evidence" value="ECO:0007669"/>
    <property type="project" value="TreeGrafter"/>
</dbReference>
<dbReference type="OrthoDB" id="4418812at2759"/>
<dbReference type="Gene3D" id="3.40.50.1100">
    <property type="match status" value="2"/>
</dbReference>
<keyword evidence="9" id="KW-1185">Reference proteome</keyword>
<dbReference type="KEGG" id="api:100165866"/>
<dbReference type="GO" id="GO:0006567">
    <property type="term" value="P:L-threonine catabolic process"/>
    <property type="evidence" value="ECO:0007669"/>
    <property type="project" value="TreeGrafter"/>
</dbReference>
<keyword evidence="3" id="KW-0663">Pyridoxal phosphate</keyword>
<dbReference type="FunFam" id="3.40.50.1100:FF:000007">
    <property type="entry name" value="L-threonine dehydratase catabolic TdcB"/>
    <property type="match status" value="1"/>
</dbReference>
<dbReference type="GeneID" id="100165866"/>